<sequence length="146" mass="15090">MSDKNIGWLLASLEETPGVECAVLVASDGMSPAHTARLTADQAERVSAIASTLWGASRAFDRETGGGGVRQFVMESVDHLSLLIPAGQNTMLCVRTDGPLADIGMISEAALRLAESVGERLGVVPRGQVAGHDAGHGAADPEVSRA</sequence>
<dbReference type="RefSeq" id="WP_344100987.1">
    <property type="nucleotide sequence ID" value="NZ_BAAANL010000002.1"/>
</dbReference>
<dbReference type="Pfam" id="PF03259">
    <property type="entry name" value="Robl_LC7"/>
    <property type="match status" value="1"/>
</dbReference>
<gene>
    <name evidence="2" type="ORF">GCM10009751_14010</name>
</gene>
<reference evidence="2 3" key="1">
    <citation type="journal article" date="2019" name="Int. J. Syst. Evol. Microbiol.">
        <title>The Global Catalogue of Microorganisms (GCM) 10K type strain sequencing project: providing services to taxonomists for standard genome sequencing and annotation.</title>
        <authorList>
            <consortium name="The Broad Institute Genomics Platform"/>
            <consortium name="The Broad Institute Genome Sequencing Center for Infectious Disease"/>
            <person name="Wu L."/>
            <person name="Ma J."/>
        </authorList>
    </citation>
    <scope>NUCLEOTIDE SEQUENCE [LARGE SCALE GENOMIC DNA]</scope>
    <source>
        <strain evidence="2 3">JCM 14326</strain>
    </source>
</reference>
<dbReference type="SUPFAM" id="SSF103196">
    <property type="entry name" value="Roadblock/LC7 domain"/>
    <property type="match status" value="1"/>
</dbReference>
<dbReference type="Proteomes" id="UP001501094">
    <property type="component" value="Unassembled WGS sequence"/>
</dbReference>
<proteinExistence type="predicted"/>
<dbReference type="EMBL" id="BAAANL010000002">
    <property type="protein sequence ID" value="GAA1857745.1"/>
    <property type="molecule type" value="Genomic_DNA"/>
</dbReference>
<evidence type="ECO:0000313" key="2">
    <source>
        <dbReference type="EMBL" id="GAA1857745.1"/>
    </source>
</evidence>
<feature type="domain" description="Roadblock/LAMTOR2" evidence="1">
    <location>
        <begin position="7"/>
        <end position="96"/>
    </location>
</feature>
<protein>
    <recommendedName>
        <fullName evidence="1">Roadblock/LAMTOR2 domain-containing protein</fullName>
    </recommendedName>
</protein>
<organism evidence="2 3">
    <name type="scientific">Myceligenerans crystallogenes</name>
    <dbReference type="NCBI Taxonomy" id="316335"/>
    <lineage>
        <taxon>Bacteria</taxon>
        <taxon>Bacillati</taxon>
        <taxon>Actinomycetota</taxon>
        <taxon>Actinomycetes</taxon>
        <taxon>Micrococcales</taxon>
        <taxon>Promicromonosporaceae</taxon>
        <taxon>Myceligenerans</taxon>
    </lineage>
</organism>
<dbReference type="InterPro" id="IPR004942">
    <property type="entry name" value="Roadblock/LAMTOR2_dom"/>
</dbReference>
<dbReference type="PANTHER" id="PTHR36222">
    <property type="entry name" value="SERINE PROTEASE INHIBITOR RV3364C"/>
    <property type="match status" value="1"/>
</dbReference>
<comment type="caution">
    <text evidence="2">The sequence shown here is derived from an EMBL/GenBank/DDBJ whole genome shotgun (WGS) entry which is preliminary data.</text>
</comment>
<dbReference type="InterPro" id="IPR053141">
    <property type="entry name" value="Mycobact_SerProt_Inhib_Rv3364c"/>
</dbReference>
<keyword evidence="3" id="KW-1185">Reference proteome</keyword>
<accession>A0ABN2N9G4</accession>
<dbReference type="PANTHER" id="PTHR36222:SF1">
    <property type="entry name" value="SERINE PROTEASE INHIBITOR RV3364C"/>
    <property type="match status" value="1"/>
</dbReference>
<dbReference type="SMART" id="SM00960">
    <property type="entry name" value="Robl_LC7"/>
    <property type="match status" value="1"/>
</dbReference>
<evidence type="ECO:0000259" key="1">
    <source>
        <dbReference type="SMART" id="SM00960"/>
    </source>
</evidence>
<evidence type="ECO:0000313" key="3">
    <source>
        <dbReference type="Proteomes" id="UP001501094"/>
    </source>
</evidence>
<dbReference type="Gene3D" id="3.30.450.30">
    <property type="entry name" value="Dynein light chain 2a, cytoplasmic"/>
    <property type="match status" value="1"/>
</dbReference>
<name>A0ABN2N9G4_9MICO</name>